<evidence type="ECO:0000313" key="1">
    <source>
        <dbReference type="Proteomes" id="UP000095283"/>
    </source>
</evidence>
<sequence length="62" mass="7737">MPRQSHHRDVRLWLSPNNECSYMWNNRIVIVWQLTGCIEFLTNMRHGYAQMERIYIDWLFCY</sequence>
<keyword evidence="1" id="KW-1185">Reference proteome</keyword>
<dbReference type="Proteomes" id="UP000095283">
    <property type="component" value="Unplaced"/>
</dbReference>
<protein>
    <submittedName>
        <fullName evidence="2">Uncharacterized protein</fullName>
    </submittedName>
</protein>
<dbReference type="AlphaFoldDB" id="A0A1I7XDR4"/>
<proteinExistence type="predicted"/>
<organism evidence="1 2">
    <name type="scientific">Heterorhabditis bacteriophora</name>
    <name type="common">Entomopathogenic nematode worm</name>
    <dbReference type="NCBI Taxonomy" id="37862"/>
    <lineage>
        <taxon>Eukaryota</taxon>
        <taxon>Metazoa</taxon>
        <taxon>Ecdysozoa</taxon>
        <taxon>Nematoda</taxon>
        <taxon>Chromadorea</taxon>
        <taxon>Rhabditida</taxon>
        <taxon>Rhabditina</taxon>
        <taxon>Rhabditomorpha</taxon>
        <taxon>Strongyloidea</taxon>
        <taxon>Heterorhabditidae</taxon>
        <taxon>Heterorhabditis</taxon>
    </lineage>
</organism>
<reference evidence="2" key="1">
    <citation type="submission" date="2016-11" db="UniProtKB">
        <authorList>
            <consortium name="WormBaseParasite"/>
        </authorList>
    </citation>
    <scope>IDENTIFICATION</scope>
</reference>
<evidence type="ECO:0000313" key="2">
    <source>
        <dbReference type="WBParaSite" id="Hba_15847"/>
    </source>
</evidence>
<name>A0A1I7XDR4_HETBA</name>
<accession>A0A1I7XDR4</accession>
<dbReference type="WBParaSite" id="Hba_15847">
    <property type="protein sequence ID" value="Hba_15847"/>
    <property type="gene ID" value="Hba_15847"/>
</dbReference>